<dbReference type="InterPro" id="IPR002123">
    <property type="entry name" value="Plipid/glycerol_acylTrfase"/>
</dbReference>
<dbReference type="EMBL" id="CP012109">
    <property type="protein sequence ID" value="AKQ68133.1"/>
    <property type="molecule type" value="Genomic_DNA"/>
</dbReference>
<dbReference type="KEGG" id="mym:A176_005045"/>
<dbReference type="STRING" id="1297742.A176_005045"/>
<dbReference type="AlphaFoldDB" id="A0A0H4X2P6"/>
<dbReference type="PATRIC" id="fig|1297742.4.peg.5090"/>
<evidence type="ECO:0000313" key="3">
    <source>
        <dbReference type="Proteomes" id="UP000009026"/>
    </source>
</evidence>
<dbReference type="CDD" id="cd07987">
    <property type="entry name" value="LPLAT_MGAT-like"/>
    <property type="match status" value="1"/>
</dbReference>
<organism evidence="2 3">
    <name type="scientific">Pseudomyxococcus hansupus</name>
    <dbReference type="NCBI Taxonomy" id="1297742"/>
    <lineage>
        <taxon>Bacteria</taxon>
        <taxon>Pseudomonadati</taxon>
        <taxon>Myxococcota</taxon>
        <taxon>Myxococcia</taxon>
        <taxon>Myxococcales</taxon>
        <taxon>Cystobacterineae</taxon>
        <taxon>Myxococcaceae</taxon>
        <taxon>Pseudomyxococcus</taxon>
    </lineage>
</organism>
<dbReference type="Pfam" id="PF01553">
    <property type="entry name" value="Acyltransferase"/>
    <property type="match status" value="1"/>
</dbReference>
<evidence type="ECO:0000313" key="2">
    <source>
        <dbReference type="EMBL" id="AKQ68133.1"/>
    </source>
</evidence>
<dbReference type="Proteomes" id="UP000009026">
    <property type="component" value="Chromosome"/>
</dbReference>
<keyword evidence="2" id="KW-0012">Acyltransferase</keyword>
<accession>A0A0H4X2P6</accession>
<keyword evidence="3" id="KW-1185">Reference proteome</keyword>
<sequence>MLENVTDRVKKGLREWTDRLANDEQKQRLQALARPGNEYGVDPFGFDLDYSLSAVAPLLWLYRNYFRVEAYGIENVPAGRVLLVSNHSGQLPMDGAMIGVSMMLEASPPRAIRSMVEKWVPSLPYVSTFMARVGQIVGTPENCRRLLESEEAILVFPEGARGINKLWPQRYQLQEFGLGFMRLALETNTPIVPVAVVGAEEQAPALMDLKPVAKLLGFPSFPITPTGLPIPLPTKYRIYFGEPLRFSGRPDDEDSELDKKVRTVKASIQSMLHQGLKERRGVFW</sequence>
<proteinExistence type="predicted"/>
<feature type="domain" description="Phospholipid/glycerol acyltransferase" evidence="1">
    <location>
        <begin position="81"/>
        <end position="199"/>
    </location>
</feature>
<dbReference type="eggNOG" id="COG0204">
    <property type="taxonomic scope" value="Bacteria"/>
</dbReference>
<protein>
    <submittedName>
        <fullName evidence="2">1-acyl-sn-glycerol-3-phosphate acyltransferase</fullName>
    </submittedName>
</protein>
<dbReference type="GO" id="GO:0016020">
    <property type="term" value="C:membrane"/>
    <property type="evidence" value="ECO:0007669"/>
    <property type="project" value="TreeGrafter"/>
</dbReference>
<dbReference type="RefSeq" id="WP_002637287.1">
    <property type="nucleotide sequence ID" value="NZ_CP012109.1"/>
</dbReference>
<name>A0A0H4X2P6_9BACT</name>
<dbReference type="PANTHER" id="PTHR22753">
    <property type="entry name" value="TRANSMEMBRANE PROTEIN 68"/>
    <property type="match status" value="1"/>
</dbReference>
<reference evidence="2 3" key="1">
    <citation type="journal article" date="2016" name="PLoS ONE">
        <title>Complete Genome Sequence and Comparative Genomics of a Novel Myxobacterium Myxococcus hansupus.</title>
        <authorList>
            <person name="Sharma G."/>
            <person name="Narwani T."/>
            <person name="Subramanian S."/>
        </authorList>
    </citation>
    <scope>NUCLEOTIDE SEQUENCE [LARGE SCALE GENOMIC DNA]</scope>
    <source>
        <strain evidence="3">mixupus</strain>
    </source>
</reference>
<dbReference type="SUPFAM" id="SSF69593">
    <property type="entry name" value="Glycerol-3-phosphate (1)-acyltransferase"/>
    <property type="match status" value="1"/>
</dbReference>
<dbReference type="GO" id="GO:0016746">
    <property type="term" value="F:acyltransferase activity"/>
    <property type="evidence" value="ECO:0007669"/>
    <property type="project" value="UniProtKB-KW"/>
</dbReference>
<gene>
    <name evidence="2" type="ORF">A176_005045</name>
</gene>
<evidence type="ECO:0000259" key="1">
    <source>
        <dbReference type="SMART" id="SM00563"/>
    </source>
</evidence>
<dbReference type="SMART" id="SM00563">
    <property type="entry name" value="PlsC"/>
    <property type="match status" value="1"/>
</dbReference>
<keyword evidence="2" id="KW-0808">Transferase</keyword>
<dbReference type="PANTHER" id="PTHR22753:SF14">
    <property type="entry name" value="MONOACYLGLYCEROL_DIACYLGLYCEROL O-ACYLTRANSFERASE"/>
    <property type="match status" value="1"/>
</dbReference>
<dbReference type="OrthoDB" id="5241618at2"/>